<dbReference type="Pfam" id="PF08769">
    <property type="entry name" value="Spo0A_C"/>
    <property type="match status" value="1"/>
</dbReference>
<dbReference type="GO" id="GO:0005509">
    <property type="term" value="F:calcium ion binding"/>
    <property type="evidence" value="ECO:0007669"/>
    <property type="project" value="InterPro"/>
</dbReference>
<evidence type="ECO:0000313" key="3">
    <source>
        <dbReference type="Proteomes" id="UP000515823"/>
    </source>
</evidence>
<dbReference type="InterPro" id="IPR016032">
    <property type="entry name" value="Sig_transdc_resp-reg_C-effctor"/>
</dbReference>
<feature type="domain" description="Sporulation initiation factor Spo0A C-terminal" evidence="1">
    <location>
        <begin position="6"/>
        <end position="106"/>
    </location>
</feature>
<dbReference type="InterPro" id="IPR014879">
    <property type="entry name" value="Spo0A_C"/>
</dbReference>
<name>A0A7G9G6L0_9FIRM</name>
<evidence type="ECO:0000259" key="1">
    <source>
        <dbReference type="Pfam" id="PF08769"/>
    </source>
</evidence>
<dbReference type="GO" id="GO:0003677">
    <property type="term" value="F:DNA binding"/>
    <property type="evidence" value="ECO:0007669"/>
    <property type="project" value="InterPro"/>
</dbReference>
<dbReference type="InterPro" id="IPR036388">
    <property type="entry name" value="WH-like_DNA-bd_sf"/>
</dbReference>
<dbReference type="SUPFAM" id="SSF46894">
    <property type="entry name" value="C-terminal effector domain of the bipartite response regulators"/>
    <property type="match status" value="1"/>
</dbReference>
<dbReference type="GO" id="GO:0003700">
    <property type="term" value="F:DNA-binding transcription factor activity"/>
    <property type="evidence" value="ECO:0007669"/>
    <property type="project" value="InterPro"/>
</dbReference>
<accession>A0A7G9G6L0</accession>
<dbReference type="GO" id="GO:0042173">
    <property type="term" value="P:regulation of sporulation resulting in formation of a cellular spore"/>
    <property type="evidence" value="ECO:0007669"/>
    <property type="project" value="InterPro"/>
</dbReference>
<dbReference type="KEGG" id="qdo:H9Q78_04740"/>
<dbReference type="EMBL" id="CP060634">
    <property type="protein sequence ID" value="QNM06442.1"/>
    <property type="molecule type" value="Genomic_DNA"/>
</dbReference>
<dbReference type="RefSeq" id="WP_249303894.1">
    <property type="nucleotide sequence ID" value="NZ_CP060634.1"/>
</dbReference>
<evidence type="ECO:0000313" key="2">
    <source>
        <dbReference type="EMBL" id="QNM06442.1"/>
    </source>
</evidence>
<dbReference type="Gene3D" id="1.10.10.10">
    <property type="entry name" value="Winged helix-like DNA-binding domain superfamily/Winged helix DNA-binding domain"/>
    <property type="match status" value="1"/>
</dbReference>
<reference evidence="2 3" key="1">
    <citation type="submission" date="2020-08" db="EMBL/GenBank/DDBJ databases">
        <authorList>
            <person name="Liu C."/>
            <person name="Sun Q."/>
        </authorList>
    </citation>
    <scope>NUCLEOTIDE SEQUENCE [LARGE SCALE GENOMIC DNA]</scope>
    <source>
        <strain evidence="2 3">NSJ-38</strain>
    </source>
</reference>
<dbReference type="GO" id="GO:0005737">
    <property type="term" value="C:cytoplasm"/>
    <property type="evidence" value="ECO:0007669"/>
    <property type="project" value="InterPro"/>
</dbReference>
<dbReference type="AlphaFoldDB" id="A0A7G9G6L0"/>
<gene>
    <name evidence="2" type="ORF">H9Q78_04740</name>
</gene>
<protein>
    <recommendedName>
        <fullName evidence="1">Sporulation initiation factor Spo0A C-terminal domain-containing protein</fullName>
    </recommendedName>
</protein>
<organism evidence="2 3">
    <name type="scientific">Qiania dongpingensis</name>
    <dbReference type="NCBI Taxonomy" id="2763669"/>
    <lineage>
        <taxon>Bacteria</taxon>
        <taxon>Bacillati</taxon>
        <taxon>Bacillota</taxon>
        <taxon>Clostridia</taxon>
        <taxon>Lachnospirales</taxon>
        <taxon>Lachnospiraceae</taxon>
        <taxon>Qiania</taxon>
    </lineage>
</organism>
<sequence>MVSNDIHAMLYSVGVSQCYRGYDYFITAISMIMEDSRKLHNIQREVYRPIAEQNNTSVQNVEKDIRTIRNVIMRNGGADMLEEMTGCRFRHENMPYPKEIIEIFAKYCKRIAEKP</sequence>
<keyword evidence="3" id="KW-1185">Reference proteome</keyword>
<dbReference type="Proteomes" id="UP000515823">
    <property type="component" value="Chromosome"/>
</dbReference>
<proteinExistence type="predicted"/>